<proteinExistence type="predicted"/>
<dbReference type="OrthoDB" id="2565331at2759"/>
<dbReference type="PANTHER" id="PTHR40636:SF1">
    <property type="entry name" value="CSBD-LIKE DOMAIN-CONTAINING PROTEIN"/>
    <property type="match status" value="1"/>
</dbReference>
<gene>
    <name evidence="2" type="ORF">M441DRAFT_131340</name>
</gene>
<feature type="region of interest" description="Disordered" evidence="1">
    <location>
        <begin position="76"/>
        <end position="95"/>
    </location>
</feature>
<sequence length="95" mass="9189">MDKDEKGNTGNVTDQVTGTAQFATSLLGNTVGGLGRTVGGVAGAATRGLGGTVTSVTGEAGRPVGDAVGNIGTGLEGGLNSVSKGVEDAGQWKKQ</sequence>
<keyword evidence="3" id="KW-1185">Reference proteome</keyword>
<dbReference type="AlphaFoldDB" id="A0A2T3ZKX9"/>
<dbReference type="EMBL" id="KZ679257">
    <property type="protein sequence ID" value="PTB45464.1"/>
    <property type="molecule type" value="Genomic_DNA"/>
</dbReference>
<evidence type="ECO:0000313" key="2">
    <source>
        <dbReference type="EMBL" id="PTB45464.1"/>
    </source>
</evidence>
<evidence type="ECO:0000313" key="3">
    <source>
        <dbReference type="Proteomes" id="UP000240493"/>
    </source>
</evidence>
<organism evidence="2 3">
    <name type="scientific">Trichoderma asperellum (strain ATCC 204424 / CBS 433.97 / NBRC 101777)</name>
    <dbReference type="NCBI Taxonomy" id="1042311"/>
    <lineage>
        <taxon>Eukaryota</taxon>
        <taxon>Fungi</taxon>
        <taxon>Dikarya</taxon>
        <taxon>Ascomycota</taxon>
        <taxon>Pezizomycotina</taxon>
        <taxon>Sordariomycetes</taxon>
        <taxon>Hypocreomycetidae</taxon>
        <taxon>Hypocreales</taxon>
        <taxon>Hypocreaceae</taxon>
        <taxon>Trichoderma</taxon>
    </lineage>
</organism>
<name>A0A2T3ZKX9_TRIA4</name>
<dbReference type="STRING" id="1042311.A0A2T3ZKX9"/>
<evidence type="ECO:0000256" key="1">
    <source>
        <dbReference type="SAM" id="MobiDB-lite"/>
    </source>
</evidence>
<protein>
    <submittedName>
        <fullName evidence="2">Uncharacterized protein</fullName>
    </submittedName>
</protein>
<dbReference type="Proteomes" id="UP000240493">
    <property type="component" value="Unassembled WGS sequence"/>
</dbReference>
<dbReference type="PANTHER" id="PTHR40636">
    <property type="entry name" value="CSBD-LIKE DOMAIN-CONTAINING PROTEIN"/>
    <property type="match status" value="1"/>
</dbReference>
<feature type="region of interest" description="Disordered" evidence="1">
    <location>
        <begin position="45"/>
        <end position="69"/>
    </location>
</feature>
<reference evidence="2 3" key="1">
    <citation type="submission" date="2016-07" db="EMBL/GenBank/DDBJ databases">
        <title>Multiple horizontal gene transfer events from other fungi enriched the ability of initially mycotrophic Trichoderma (Ascomycota) to feed on dead plant biomass.</title>
        <authorList>
            <consortium name="DOE Joint Genome Institute"/>
            <person name="Aerts A."/>
            <person name="Atanasova L."/>
            <person name="Chenthamara K."/>
            <person name="Zhang J."/>
            <person name="Grujic M."/>
            <person name="Henrissat B."/>
            <person name="Kuo A."/>
            <person name="Salamov A."/>
            <person name="Lipzen A."/>
            <person name="Labutti K."/>
            <person name="Barry K."/>
            <person name="Miao Y."/>
            <person name="Rahimi M.J."/>
            <person name="Shen Q."/>
            <person name="Grigoriev I.V."/>
            <person name="Kubicek C.P."/>
            <person name="Druzhinina I.S."/>
        </authorList>
    </citation>
    <scope>NUCLEOTIDE SEQUENCE [LARGE SCALE GENOMIC DNA]</scope>
    <source>
        <strain evidence="2 3">CBS 433.97</strain>
    </source>
</reference>
<accession>A0A2T3ZKX9</accession>
<feature type="compositionally biased region" description="Basic and acidic residues" evidence="1">
    <location>
        <begin position="85"/>
        <end position="95"/>
    </location>
</feature>